<dbReference type="InterPro" id="IPR002078">
    <property type="entry name" value="Sigma_54_int"/>
</dbReference>
<dbReference type="SUPFAM" id="SSF52540">
    <property type="entry name" value="P-loop containing nucleoside triphosphate hydrolases"/>
    <property type="match status" value="1"/>
</dbReference>
<dbReference type="InterPro" id="IPR025943">
    <property type="entry name" value="Sigma_54_int_dom_ATP-bd_2"/>
</dbReference>
<dbReference type="PROSITE" id="PS50110">
    <property type="entry name" value="RESPONSE_REGULATORY"/>
    <property type="match status" value="1"/>
</dbReference>
<dbReference type="RefSeq" id="WP_041096738.1">
    <property type="nucleotide sequence ID" value="NZ_AP012547.1"/>
</dbReference>
<dbReference type="Pfam" id="PF25601">
    <property type="entry name" value="AAA_lid_14"/>
    <property type="match status" value="1"/>
</dbReference>
<dbReference type="InterPro" id="IPR009057">
    <property type="entry name" value="Homeodomain-like_sf"/>
</dbReference>
<keyword evidence="1" id="KW-0547">Nucleotide-binding</keyword>
<dbReference type="STRING" id="1223802.SUTH_00434"/>
<reference evidence="9 10" key="1">
    <citation type="journal article" date="2014" name="Syst. Appl. Microbiol.">
        <title>Complete genomes of freshwater sulfur oxidizers Sulfuricella denitrificans skB26 and Sulfuritalea hydrogenivorans sk43H: genetic insights into the sulfur oxidation pathway of betaproteobacteria.</title>
        <authorList>
            <person name="Watanabe T."/>
            <person name="Kojima H."/>
            <person name="Fukui M."/>
        </authorList>
    </citation>
    <scope>NUCLEOTIDE SEQUENCE [LARGE SCALE GENOMIC DNA]</scope>
    <source>
        <strain evidence="9">DSM22779</strain>
    </source>
</reference>
<evidence type="ECO:0000256" key="5">
    <source>
        <dbReference type="ARBA" id="ARBA00023163"/>
    </source>
</evidence>
<dbReference type="HOGENOM" id="CLU_000445_0_6_4"/>
<keyword evidence="5" id="KW-0804">Transcription</keyword>
<dbReference type="KEGG" id="shd:SUTH_00434"/>
<evidence type="ECO:0000256" key="4">
    <source>
        <dbReference type="ARBA" id="ARBA00023125"/>
    </source>
</evidence>
<evidence type="ECO:0000256" key="3">
    <source>
        <dbReference type="ARBA" id="ARBA00023015"/>
    </source>
</evidence>
<keyword evidence="6" id="KW-0597">Phosphoprotein</keyword>
<keyword evidence="2" id="KW-0067">ATP-binding</keyword>
<dbReference type="Pfam" id="PF00158">
    <property type="entry name" value="Sigma54_activat"/>
    <property type="match status" value="1"/>
</dbReference>
<evidence type="ECO:0000256" key="1">
    <source>
        <dbReference type="ARBA" id="ARBA00022741"/>
    </source>
</evidence>
<dbReference type="CDD" id="cd00009">
    <property type="entry name" value="AAA"/>
    <property type="match status" value="1"/>
</dbReference>
<dbReference type="AlphaFoldDB" id="W0SES5"/>
<dbReference type="Gene3D" id="3.40.50.2300">
    <property type="match status" value="1"/>
</dbReference>
<dbReference type="Gene3D" id="3.40.50.300">
    <property type="entry name" value="P-loop containing nucleotide triphosphate hydrolases"/>
    <property type="match status" value="1"/>
</dbReference>
<dbReference type="PANTHER" id="PTHR32071">
    <property type="entry name" value="TRANSCRIPTIONAL REGULATORY PROTEIN"/>
    <property type="match status" value="1"/>
</dbReference>
<keyword evidence="4" id="KW-0238">DNA-binding</keyword>
<feature type="modified residue" description="4-aspartylphosphate" evidence="6">
    <location>
        <position position="53"/>
    </location>
</feature>
<evidence type="ECO:0000259" key="7">
    <source>
        <dbReference type="PROSITE" id="PS50045"/>
    </source>
</evidence>
<dbReference type="GO" id="GO:0000160">
    <property type="term" value="P:phosphorelay signal transduction system"/>
    <property type="evidence" value="ECO:0007669"/>
    <property type="project" value="InterPro"/>
</dbReference>
<dbReference type="InterPro" id="IPR027417">
    <property type="entry name" value="P-loop_NTPase"/>
</dbReference>
<dbReference type="InterPro" id="IPR025662">
    <property type="entry name" value="Sigma_54_int_dom_ATP-bd_1"/>
</dbReference>
<dbReference type="PROSITE" id="PS00675">
    <property type="entry name" value="SIGMA54_INTERACT_1"/>
    <property type="match status" value="1"/>
</dbReference>
<dbReference type="SMART" id="SM00448">
    <property type="entry name" value="REC"/>
    <property type="match status" value="1"/>
</dbReference>
<dbReference type="InterPro" id="IPR011006">
    <property type="entry name" value="CheY-like_superfamily"/>
</dbReference>
<dbReference type="InterPro" id="IPR058031">
    <property type="entry name" value="AAA_lid_NorR"/>
</dbReference>
<keyword evidence="10" id="KW-1185">Reference proteome</keyword>
<gene>
    <name evidence="9" type="ORF">SUTH_00434</name>
</gene>
<dbReference type="Gene3D" id="1.10.10.60">
    <property type="entry name" value="Homeodomain-like"/>
    <property type="match status" value="1"/>
</dbReference>
<dbReference type="InterPro" id="IPR002197">
    <property type="entry name" value="HTH_Fis"/>
</dbReference>
<feature type="domain" description="Response regulatory" evidence="8">
    <location>
        <begin position="4"/>
        <end position="119"/>
    </location>
</feature>
<evidence type="ECO:0000259" key="8">
    <source>
        <dbReference type="PROSITE" id="PS50110"/>
    </source>
</evidence>
<dbReference type="PROSITE" id="PS00688">
    <property type="entry name" value="SIGMA54_INTERACT_3"/>
    <property type="match status" value="1"/>
</dbReference>
<dbReference type="InterPro" id="IPR025944">
    <property type="entry name" value="Sigma_54_int_dom_CS"/>
</dbReference>
<dbReference type="PRINTS" id="PR01590">
    <property type="entry name" value="HTHFIS"/>
</dbReference>
<dbReference type="SUPFAM" id="SSF46689">
    <property type="entry name" value="Homeodomain-like"/>
    <property type="match status" value="1"/>
</dbReference>
<dbReference type="PROSITE" id="PS00676">
    <property type="entry name" value="SIGMA54_INTERACT_2"/>
    <property type="match status" value="1"/>
</dbReference>
<name>W0SES5_9PROT</name>
<dbReference type="InterPro" id="IPR001789">
    <property type="entry name" value="Sig_transdc_resp-reg_receiver"/>
</dbReference>
<evidence type="ECO:0000313" key="9">
    <source>
        <dbReference type="EMBL" id="BAO28248.1"/>
    </source>
</evidence>
<dbReference type="PROSITE" id="PS50045">
    <property type="entry name" value="SIGMA54_INTERACT_4"/>
    <property type="match status" value="1"/>
</dbReference>
<proteinExistence type="predicted"/>
<dbReference type="Pfam" id="PF02954">
    <property type="entry name" value="HTH_8"/>
    <property type="match status" value="1"/>
</dbReference>
<protein>
    <submittedName>
        <fullName evidence="9">Two component, sigma54 specific, transcriptional regulator, Fis family</fullName>
    </submittedName>
</protein>
<dbReference type="GO" id="GO:0005524">
    <property type="term" value="F:ATP binding"/>
    <property type="evidence" value="ECO:0007669"/>
    <property type="project" value="UniProtKB-KW"/>
</dbReference>
<dbReference type="Proteomes" id="UP000031637">
    <property type="component" value="Chromosome"/>
</dbReference>
<accession>W0SES5</accession>
<dbReference type="SUPFAM" id="SSF52172">
    <property type="entry name" value="CheY-like"/>
    <property type="match status" value="1"/>
</dbReference>
<dbReference type="PANTHER" id="PTHR32071:SF117">
    <property type="entry name" value="PTS-DEPENDENT DIHYDROXYACETONE KINASE OPERON REGULATORY PROTEIN-RELATED"/>
    <property type="match status" value="1"/>
</dbReference>
<dbReference type="Gene3D" id="1.10.8.60">
    <property type="match status" value="1"/>
</dbReference>
<dbReference type="GO" id="GO:0006355">
    <property type="term" value="P:regulation of DNA-templated transcription"/>
    <property type="evidence" value="ECO:0007669"/>
    <property type="project" value="InterPro"/>
</dbReference>
<feature type="domain" description="Sigma-54 factor interaction" evidence="7">
    <location>
        <begin position="131"/>
        <end position="360"/>
    </location>
</feature>
<dbReference type="InterPro" id="IPR003593">
    <property type="entry name" value="AAA+_ATPase"/>
</dbReference>
<dbReference type="EMBL" id="AP012547">
    <property type="protein sequence ID" value="BAO28248.1"/>
    <property type="molecule type" value="Genomic_DNA"/>
</dbReference>
<sequence>MQHRIALIEDDPIIGEALSERLDFEGFACDWYRDGKSARRGLGQRRYSVVVSDINLPDISGEQLFSDLLDAGQAMTPFIFITGYGAIDQAVRLLKLGAHDYVTKPFNVGELIGKIRGLCERQRPAGNAVAQLGISTGMRQIEELLPRLAASRSAVLVSGESGAGKEEVARALHRAGDPDGKTPFVAVNCGAIPENLIESELFGHEKGAFTGADRDRRGVFEQADGGSLFLDEIGEMPPSMQVKLLRAIQERAVVRVGGATSHKVDIRLVCATHHDLKAMVEQGSFREDLYYRIHVIHLHVPPLRERQEDILWLAARFLDDRASKGETRRTLTSEAERALTRYPWPGNVRELQHCLERACVLSLTPVLNAENLFGGSGTPALESDALRQPLSDHLQECERAYIRRALSECGGRIADTAALLGISRKNLWEKMRKLGMADG</sequence>
<dbReference type="GO" id="GO:0043565">
    <property type="term" value="F:sequence-specific DNA binding"/>
    <property type="evidence" value="ECO:0007669"/>
    <property type="project" value="InterPro"/>
</dbReference>
<organism evidence="9 10">
    <name type="scientific">Sulfuritalea hydrogenivorans sk43H</name>
    <dbReference type="NCBI Taxonomy" id="1223802"/>
    <lineage>
        <taxon>Bacteria</taxon>
        <taxon>Pseudomonadati</taxon>
        <taxon>Pseudomonadota</taxon>
        <taxon>Betaproteobacteria</taxon>
        <taxon>Nitrosomonadales</taxon>
        <taxon>Sterolibacteriaceae</taxon>
        <taxon>Sulfuritalea</taxon>
    </lineage>
</organism>
<keyword evidence="3" id="KW-0805">Transcription regulation</keyword>
<dbReference type="Pfam" id="PF00072">
    <property type="entry name" value="Response_reg"/>
    <property type="match status" value="1"/>
</dbReference>
<evidence type="ECO:0000313" key="10">
    <source>
        <dbReference type="Proteomes" id="UP000031637"/>
    </source>
</evidence>
<dbReference type="FunFam" id="3.40.50.300:FF:000006">
    <property type="entry name" value="DNA-binding transcriptional regulator NtrC"/>
    <property type="match status" value="1"/>
</dbReference>
<dbReference type="OrthoDB" id="9761705at2"/>
<evidence type="ECO:0000256" key="2">
    <source>
        <dbReference type="ARBA" id="ARBA00022840"/>
    </source>
</evidence>
<evidence type="ECO:0000256" key="6">
    <source>
        <dbReference type="PROSITE-ProRule" id="PRU00169"/>
    </source>
</evidence>
<dbReference type="SMART" id="SM00382">
    <property type="entry name" value="AAA"/>
    <property type="match status" value="1"/>
</dbReference>